<feature type="region of interest" description="Disordered" evidence="5">
    <location>
        <begin position="1"/>
        <end position="20"/>
    </location>
</feature>
<protein>
    <submittedName>
        <fullName evidence="7">TetR family transcriptional regulator</fullName>
    </submittedName>
</protein>
<proteinExistence type="predicted"/>
<dbReference type="Gene3D" id="1.10.357.10">
    <property type="entry name" value="Tetracycline Repressor, domain 2"/>
    <property type="match status" value="1"/>
</dbReference>
<evidence type="ECO:0000256" key="1">
    <source>
        <dbReference type="ARBA" id="ARBA00023015"/>
    </source>
</evidence>
<dbReference type="InterPro" id="IPR050109">
    <property type="entry name" value="HTH-type_TetR-like_transc_reg"/>
</dbReference>
<feature type="DNA-binding region" description="H-T-H motif" evidence="4">
    <location>
        <begin position="49"/>
        <end position="68"/>
    </location>
</feature>
<dbReference type="EMBL" id="WMBB01000016">
    <property type="protein sequence ID" value="MTE16792.1"/>
    <property type="molecule type" value="Genomic_DNA"/>
</dbReference>
<name>A0A6I3L399_9NOCA</name>
<dbReference type="PANTHER" id="PTHR30055:SF234">
    <property type="entry name" value="HTH-TYPE TRANSCRIPTIONAL REGULATOR BETI"/>
    <property type="match status" value="1"/>
</dbReference>
<dbReference type="InterPro" id="IPR001647">
    <property type="entry name" value="HTH_TetR"/>
</dbReference>
<evidence type="ECO:0000256" key="2">
    <source>
        <dbReference type="ARBA" id="ARBA00023125"/>
    </source>
</evidence>
<evidence type="ECO:0000313" key="7">
    <source>
        <dbReference type="EMBL" id="MTE16792.1"/>
    </source>
</evidence>
<organism evidence="7 8">
    <name type="scientific">Nocardia aurantiaca</name>
    <dbReference type="NCBI Taxonomy" id="2675850"/>
    <lineage>
        <taxon>Bacteria</taxon>
        <taxon>Bacillati</taxon>
        <taxon>Actinomycetota</taxon>
        <taxon>Actinomycetes</taxon>
        <taxon>Mycobacteriales</taxon>
        <taxon>Nocardiaceae</taxon>
        <taxon>Nocardia</taxon>
    </lineage>
</organism>
<dbReference type="PROSITE" id="PS50977">
    <property type="entry name" value="HTH_TETR_2"/>
    <property type="match status" value="1"/>
</dbReference>
<evidence type="ECO:0000313" key="8">
    <source>
        <dbReference type="Proteomes" id="UP000432464"/>
    </source>
</evidence>
<evidence type="ECO:0000256" key="5">
    <source>
        <dbReference type="SAM" id="MobiDB-lite"/>
    </source>
</evidence>
<accession>A0A6I3L399</accession>
<dbReference type="SUPFAM" id="SSF48498">
    <property type="entry name" value="Tetracyclin repressor-like, C-terminal domain"/>
    <property type="match status" value="1"/>
</dbReference>
<keyword evidence="2 4" id="KW-0238">DNA-binding</keyword>
<dbReference type="GO" id="GO:0000976">
    <property type="term" value="F:transcription cis-regulatory region binding"/>
    <property type="evidence" value="ECO:0007669"/>
    <property type="project" value="TreeGrafter"/>
</dbReference>
<dbReference type="InterPro" id="IPR009057">
    <property type="entry name" value="Homeodomain-like_sf"/>
</dbReference>
<dbReference type="SUPFAM" id="SSF46689">
    <property type="entry name" value="Homeodomain-like"/>
    <property type="match status" value="1"/>
</dbReference>
<evidence type="ECO:0000259" key="6">
    <source>
        <dbReference type="PROSITE" id="PS50977"/>
    </source>
</evidence>
<keyword evidence="1" id="KW-0805">Transcription regulation</keyword>
<evidence type="ECO:0000256" key="3">
    <source>
        <dbReference type="ARBA" id="ARBA00023163"/>
    </source>
</evidence>
<reference evidence="7 8" key="1">
    <citation type="submission" date="2019-11" db="EMBL/GenBank/DDBJ databases">
        <title>Nocardia sp. nov. CT2-14 isolated from soil.</title>
        <authorList>
            <person name="Kanchanasin P."/>
            <person name="Tanasupawat S."/>
            <person name="Yuki M."/>
            <person name="Kudo T."/>
        </authorList>
    </citation>
    <scope>NUCLEOTIDE SEQUENCE [LARGE SCALE GENOMIC DNA]</scope>
    <source>
        <strain evidence="7 8">CT2-14</strain>
    </source>
</reference>
<feature type="domain" description="HTH tetR-type" evidence="6">
    <location>
        <begin position="26"/>
        <end position="86"/>
    </location>
</feature>
<keyword evidence="3" id="KW-0804">Transcription</keyword>
<dbReference type="PANTHER" id="PTHR30055">
    <property type="entry name" value="HTH-TYPE TRANSCRIPTIONAL REGULATOR RUTR"/>
    <property type="match status" value="1"/>
</dbReference>
<dbReference type="Pfam" id="PF00440">
    <property type="entry name" value="TetR_N"/>
    <property type="match status" value="1"/>
</dbReference>
<evidence type="ECO:0000256" key="4">
    <source>
        <dbReference type="PROSITE-ProRule" id="PRU00335"/>
    </source>
</evidence>
<sequence>MRGVVATSENTSGRRYGGSSAEQRKQIRYEQLLTAAMECFGEQGLAGVGVRPVSAKAGIAPRYFRESFPDRDALLAALYDRAADQVLAAALEILDADGDPETRVRASLESVIHSLDQDPRLGPLLFGTTTEPVLRERREQMVLDYADAIAAGAASMFPDRIDARSYRTTAIILAGGYIELTTWWLADPSRVSRDELLDRAASIFFATTTAPMR</sequence>
<gene>
    <name evidence="7" type="ORF">GLP40_29070</name>
</gene>
<dbReference type="Proteomes" id="UP000432464">
    <property type="component" value="Unassembled WGS sequence"/>
</dbReference>
<comment type="caution">
    <text evidence="7">The sequence shown here is derived from an EMBL/GenBank/DDBJ whole genome shotgun (WGS) entry which is preliminary data.</text>
</comment>
<dbReference type="InterPro" id="IPR036271">
    <property type="entry name" value="Tet_transcr_reg_TetR-rel_C_sf"/>
</dbReference>
<dbReference type="AlphaFoldDB" id="A0A6I3L399"/>
<dbReference type="GO" id="GO:0003700">
    <property type="term" value="F:DNA-binding transcription factor activity"/>
    <property type="evidence" value="ECO:0007669"/>
    <property type="project" value="TreeGrafter"/>
</dbReference>
<keyword evidence="8" id="KW-1185">Reference proteome</keyword>